<dbReference type="PROSITE" id="PS00615">
    <property type="entry name" value="C_TYPE_LECTIN_1"/>
    <property type="match status" value="1"/>
</dbReference>
<dbReference type="SMART" id="SM00034">
    <property type="entry name" value="CLECT"/>
    <property type="match status" value="1"/>
</dbReference>
<dbReference type="InterPro" id="IPR050111">
    <property type="entry name" value="C-type_lectin/snaclec_domain"/>
</dbReference>
<dbReference type="InterPro" id="IPR018378">
    <property type="entry name" value="C-type_lectin_CS"/>
</dbReference>
<dbReference type="VEuPathDB" id="VectorBase:MDOA015014"/>
<evidence type="ECO:0000256" key="1">
    <source>
        <dbReference type="ARBA" id="ARBA00023157"/>
    </source>
</evidence>
<organism evidence="2">
    <name type="scientific">Musca domestica</name>
    <name type="common">House fly</name>
    <dbReference type="NCBI Taxonomy" id="7370"/>
    <lineage>
        <taxon>Eukaryota</taxon>
        <taxon>Metazoa</taxon>
        <taxon>Ecdysozoa</taxon>
        <taxon>Arthropoda</taxon>
        <taxon>Hexapoda</taxon>
        <taxon>Insecta</taxon>
        <taxon>Pterygota</taxon>
        <taxon>Neoptera</taxon>
        <taxon>Endopterygota</taxon>
        <taxon>Diptera</taxon>
        <taxon>Brachycera</taxon>
        <taxon>Muscomorpha</taxon>
        <taxon>Muscoidea</taxon>
        <taxon>Muscidae</taxon>
        <taxon>Musca</taxon>
    </lineage>
</organism>
<dbReference type="VEuPathDB" id="VectorBase:MDOMA2_016908"/>
<protein>
    <submittedName>
        <fullName evidence="2">Uncharacterized protein</fullName>
    </submittedName>
</protein>
<keyword evidence="1" id="KW-1015">Disulfide bond</keyword>
<proteinExistence type="predicted"/>
<evidence type="ECO:0000313" key="2">
    <source>
        <dbReference type="EnsemblMetazoa" id="MDOA015014-PA"/>
    </source>
</evidence>
<dbReference type="AlphaFoldDB" id="A0A1I8NGW7"/>
<dbReference type="InterPro" id="IPR016186">
    <property type="entry name" value="C-type_lectin-like/link_sf"/>
</dbReference>
<dbReference type="Pfam" id="PF00059">
    <property type="entry name" value="Lectin_C"/>
    <property type="match status" value="1"/>
</dbReference>
<reference evidence="2" key="1">
    <citation type="submission" date="2020-05" db="UniProtKB">
        <authorList>
            <consortium name="EnsemblMetazoa"/>
        </authorList>
    </citation>
    <scope>IDENTIFICATION</scope>
    <source>
        <strain evidence="2">Aabys</strain>
    </source>
</reference>
<dbReference type="CDD" id="cd00037">
    <property type="entry name" value="CLECT"/>
    <property type="match status" value="1"/>
</dbReference>
<dbReference type="SUPFAM" id="SSF56436">
    <property type="entry name" value="C-type lectin-like"/>
    <property type="match status" value="1"/>
</dbReference>
<dbReference type="eggNOG" id="KOG4297">
    <property type="taxonomic scope" value="Eukaryota"/>
</dbReference>
<accession>A0A1I8NGW7</accession>
<dbReference type="InterPro" id="IPR016187">
    <property type="entry name" value="CTDL_fold"/>
</dbReference>
<sequence>MKTTFNNQFPIVLLILSITGSNRLTSAGRWYTALDKRQYYIEGSTKYNWLQAMDKCSRLGLQLAVIDNPSKNEALVKLLRSIFRKSPDLWIGHHDEFNRAKNKNRGWYAASSGRVINFGYWRKGEPNNKKKNEHCTQIYRKADFKWNDETCDNHYFGYICEEHYLKDKYKRDMTTKQNTMKQRNNELLSSFNATQNRVQENLVIARNETGNILELWERSCEVVFENFIQSLEELIKRKPYLQAVVADIGASVYELALEAKKDISTLTTEARRSIEEIQLNCEKAYPPT</sequence>
<name>A0A1I8NGW7_MUSDO</name>
<dbReference type="PANTHER" id="PTHR22803">
    <property type="entry name" value="MANNOSE, PHOSPHOLIPASE, LECTIN RECEPTOR RELATED"/>
    <property type="match status" value="1"/>
</dbReference>
<dbReference type="PROSITE" id="PS50041">
    <property type="entry name" value="C_TYPE_LECTIN_2"/>
    <property type="match status" value="1"/>
</dbReference>
<dbReference type="Gene3D" id="3.10.100.10">
    <property type="entry name" value="Mannose-Binding Protein A, subunit A"/>
    <property type="match status" value="1"/>
</dbReference>
<dbReference type="InterPro" id="IPR001304">
    <property type="entry name" value="C-type_lectin-like"/>
</dbReference>
<dbReference type="EnsemblMetazoa" id="MDOA015014-RA">
    <property type="protein sequence ID" value="MDOA015014-PA"/>
    <property type="gene ID" value="MDOA015014"/>
</dbReference>